<evidence type="ECO:0000259" key="18">
    <source>
        <dbReference type="PROSITE" id="PS50089"/>
    </source>
</evidence>
<comment type="subcellular location">
    <subcellularLocation>
        <location evidence="2">Membrane</location>
        <topology evidence="2">Single-pass membrane protein</topology>
    </subcellularLocation>
</comment>
<keyword evidence="9" id="KW-0833">Ubl conjugation pathway</keyword>
<feature type="compositionally biased region" description="Basic and acidic residues" evidence="15">
    <location>
        <begin position="364"/>
        <end position="382"/>
    </location>
</feature>
<keyword evidence="11 16" id="KW-1133">Transmembrane helix</keyword>
<feature type="chain" id="PRO_5029746353" description="RING-type E3 ubiquitin transferase" evidence="17">
    <location>
        <begin position="32"/>
        <end position="382"/>
    </location>
</feature>
<dbReference type="GO" id="GO:0016020">
    <property type="term" value="C:membrane"/>
    <property type="evidence" value="ECO:0007669"/>
    <property type="project" value="UniProtKB-SubCell"/>
</dbReference>
<evidence type="ECO:0000256" key="2">
    <source>
        <dbReference type="ARBA" id="ARBA00004167"/>
    </source>
</evidence>
<keyword evidence="20" id="KW-1185">Reference proteome</keyword>
<evidence type="ECO:0000313" key="19">
    <source>
        <dbReference type="EnsemblPlants" id="Kaladp0098s0127.1.v1.1.CDS.1"/>
    </source>
</evidence>
<dbReference type="Proteomes" id="UP000594263">
    <property type="component" value="Unplaced"/>
</dbReference>
<evidence type="ECO:0000256" key="3">
    <source>
        <dbReference type="ARBA" id="ARBA00004906"/>
    </source>
</evidence>
<dbReference type="Gramene" id="Kaladp0098s0127.1.v1.1">
    <property type="protein sequence ID" value="Kaladp0098s0127.1.v1.1.CDS.1"/>
    <property type="gene ID" value="Kaladp0098s0127.v1.1"/>
</dbReference>
<keyword evidence="7" id="KW-0479">Metal-binding</keyword>
<dbReference type="Gene3D" id="3.30.40.10">
    <property type="entry name" value="Zinc/RING finger domain, C3HC4 (zinc finger)"/>
    <property type="match status" value="1"/>
</dbReference>
<evidence type="ECO:0000256" key="14">
    <source>
        <dbReference type="PROSITE-ProRule" id="PRU00175"/>
    </source>
</evidence>
<protein>
    <recommendedName>
        <fullName evidence="4">RING-type E3 ubiquitin transferase</fullName>
        <ecNumber evidence="4">2.3.2.27</ecNumber>
    </recommendedName>
</protein>
<dbReference type="OMA" id="RHCSDAQ"/>
<dbReference type="EnsemblPlants" id="Kaladp0098s0127.1.v1.1">
    <property type="protein sequence ID" value="Kaladp0098s0127.1.v1.1.CDS.1"/>
    <property type="gene ID" value="Kaladp0098s0127.v1.1"/>
</dbReference>
<dbReference type="EC" id="2.3.2.27" evidence="4"/>
<dbReference type="AlphaFoldDB" id="A0A7N0V5G6"/>
<keyword evidence="10" id="KW-0862">Zinc</keyword>
<evidence type="ECO:0000256" key="4">
    <source>
        <dbReference type="ARBA" id="ARBA00012483"/>
    </source>
</evidence>
<evidence type="ECO:0000256" key="8">
    <source>
        <dbReference type="ARBA" id="ARBA00022771"/>
    </source>
</evidence>
<keyword evidence="8 14" id="KW-0863">Zinc-finger</keyword>
<dbReference type="InterPro" id="IPR053238">
    <property type="entry name" value="RING-H2_zinc_finger"/>
</dbReference>
<evidence type="ECO:0000256" key="15">
    <source>
        <dbReference type="SAM" id="MobiDB-lite"/>
    </source>
</evidence>
<sequence length="382" mass="41708">MLRHGRFSNGGPTIGAVMVLVVALFLQRGGAQTTSTDDSSSNPDPYNYTRFSPSMAIILVIFIVVVFMMGFFAVYIRHCSAAARGSISPLGISARASRRGQRGLDPAVLRTFPTFTYSEVKSHKIGKGALECAVCLNEFADEETLKLLPKCDHVFHPDCIDVWLASHSTCPVCRANLEQATETTRNVEPAPEPSATESSGDGAISEIPELPRSASVAIANPEAIQRSKSSNRPTRSLSMKSIFFFSKFPRSNSTGHCVVEPGENIDRFTLKLPSEIRNQIMNRTLNRSVSVVVLPNESSLRKGFRTGGELGSGRGVMDRALEDRWWFGMGTGLFTRPSLNSNGGEGTSRIMEIVRQISIKGFGSRRDRSGSVKENKSTRPVV</sequence>
<dbReference type="SMART" id="SM00184">
    <property type="entry name" value="RING"/>
    <property type="match status" value="1"/>
</dbReference>
<evidence type="ECO:0000256" key="11">
    <source>
        <dbReference type="ARBA" id="ARBA00022989"/>
    </source>
</evidence>
<dbReference type="InterPro" id="IPR013083">
    <property type="entry name" value="Znf_RING/FYVE/PHD"/>
</dbReference>
<evidence type="ECO:0000313" key="20">
    <source>
        <dbReference type="Proteomes" id="UP000594263"/>
    </source>
</evidence>
<evidence type="ECO:0000256" key="17">
    <source>
        <dbReference type="SAM" id="SignalP"/>
    </source>
</evidence>
<keyword evidence="5" id="KW-0808">Transferase</keyword>
<keyword evidence="17" id="KW-0732">Signal</keyword>
<dbReference type="SUPFAM" id="SSF57850">
    <property type="entry name" value="RING/U-box"/>
    <property type="match status" value="1"/>
</dbReference>
<dbReference type="PANTHER" id="PTHR14155">
    <property type="entry name" value="RING FINGER DOMAIN-CONTAINING"/>
    <property type="match status" value="1"/>
</dbReference>
<dbReference type="FunFam" id="3.30.40.10:FF:000187">
    <property type="entry name" value="E3 ubiquitin-protein ligase ATL6"/>
    <property type="match status" value="1"/>
</dbReference>
<dbReference type="Pfam" id="PF13639">
    <property type="entry name" value="zf-RING_2"/>
    <property type="match status" value="1"/>
</dbReference>
<evidence type="ECO:0000256" key="5">
    <source>
        <dbReference type="ARBA" id="ARBA00022679"/>
    </source>
</evidence>
<evidence type="ECO:0000256" key="7">
    <source>
        <dbReference type="ARBA" id="ARBA00022723"/>
    </source>
</evidence>
<dbReference type="PROSITE" id="PS50089">
    <property type="entry name" value="ZF_RING_2"/>
    <property type="match status" value="1"/>
</dbReference>
<feature type="transmembrane region" description="Helical" evidence="16">
    <location>
        <begin position="55"/>
        <end position="76"/>
    </location>
</feature>
<keyword evidence="6 16" id="KW-0812">Transmembrane</keyword>
<dbReference type="InterPro" id="IPR001841">
    <property type="entry name" value="Znf_RING"/>
</dbReference>
<proteinExistence type="inferred from homology"/>
<feature type="signal peptide" evidence="17">
    <location>
        <begin position="1"/>
        <end position="31"/>
    </location>
</feature>
<evidence type="ECO:0000256" key="16">
    <source>
        <dbReference type="SAM" id="Phobius"/>
    </source>
</evidence>
<dbReference type="GO" id="GO:0008270">
    <property type="term" value="F:zinc ion binding"/>
    <property type="evidence" value="ECO:0007669"/>
    <property type="project" value="UniProtKB-KW"/>
</dbReference>
<evidence type="ECO:0000256" key="13">
    <source>
        <dbReference type="ARBA" id="ARBA00024209"/>
    </source>
</evidence>
<comment type="similarity">
    <text evidence="13">Belongs to the RING-type zinc finger family. ATL subfamily.</text>
</comment>
<dbReference type="GO" id="GO:0061630">
    <property type="term" value="F:ubiquitin protein ligase activity"/>
    <property type="evidence" value="ECO:0007669"/>
    <property type="project" value="UniProtKB-EC"/>
</dbReference>
<evidence type="ECO:0000256" key="9">
    <source>
        <dbReference type="ARBA" id="ARBA00022786"/>
    </source>
</evidence>
<dbReference type="PANTHER" id="PTHR14155:SF263">
    <property type="entry name" value="E3 UBIQUITIN-PROTEIN LIGASE ATL6"/>
    <property type="match status" value="1"/>
</dbReference>
<feature type="domain" description="RING-type" evidence="18">
    <location>
        <begin position="132"/>
        <end position="174"/>
    </location>
</feature>
<name>A0A7N0V5G6_KALFE</name>
<comment type="pathway">
    <text evidence="3">Protein modification; protein ubiquitination.</text>
</comment>
<evidence type="ECO:0000256" key="1">
    <source>
        <dbReference type="ARBA" id="ARBA00000900"/>
    </source>
</evidence>
<evidence type="ECO:0000256" key="10">
    <source>
        <dbReference type="ARBA" id="ARBA00022833"/>
    </source>
</evidence>
<organism evidence="19 20">
    <name type="scientific">Kalanchoe fedtschenkoi</name>
    <name type="common">Lavender scallops</name>
    <name type="synonym">South American air plant</name>
    <dbReference type="NCBI Taxonomy" id="63787"/>
    <lineage>
        <taxon>Eukaryota</taxon>
        <taxon>Viridiplantae</taxon>
        <taxon>Streptophyta</taxon>
        <taxon>Embryophyta</taxon>
        <taxon>Tracheophyta</taxon>
        <taxon>Spermatophyta</taxon>
        <taxon>Magnoliopsida</taxon>
        <taxon>eudicotyledons</taxon>
        <taxon>Gunneridae</taxon>
        <taxon>Pentapetalae</taxon>
        <taxon>Saxifragales</taxon>
        <taxon>Crassulaceae</taxon>
        <taxon>Kalanchoe</taxon>
    </lineage>
</organism>
<evidence type="ECO:0000256" key="6">
    <source>
        <dbReference type="ARBA" id="ARBA00022692"/>
    </source>
</evidence>
<evidence type="ECO:0000256" key="12">
    <source>
        <dbReference type="ARBA" id="ARBA00023136"/>
    </source>
</evidence>
<reference evidence="19" key="1">
    <citation type="submission" date="2021-01" db="UniProtKB">
        <authorList>
            <consortium name="EnsemblPlants"/>
        </authorList>
    </citation>
    <scope>IDENTIFICATION</scope>
</reference>
<dbReference type="CDD" id="cd16461">
    <property type="entry name" value="RING-H2_EL5-like"/>
    <property type="match status" value="1"/>
</dbReference>
<feature type="region of interest" description="Disordered" evidence="15">
    <location>
        <begin position="362"/>
        <end position="382"/>
    </location>
</feature>
<keyword evidence="12 16" id="KW-0472">Membrane</keyword>
<feature type="region of interest" description="Disordered" evidence="15">
    <location>
        <begin position="182"/>
        <end position="203"/>
    </location>
</feature>
<accession>A0A7N0V5G6</accession>
<comment type="catalytic activity">
    <reaction evidence="1">
        <text>S-ubiquitinyl-[E2 ubiquitin-conjugating enzyme]-L-cysteine + [acceptor protein]-L-lysine = [E2 ubiquitin-conjugating enzyme]-L-cysteine + N(6)-ubiquitinyl-[acceptor protein]-L-lysine.</text>
        <dbReference type="EC" id="2.3.2.27"/>
    </reaction>
</comment>